<organism evidence="2 3">
    <name type="scientific">Aerophobetes bacterium</name>
    <dbReference type="NCBI Taxonomy" id="2030807"/>
    <lineage>
        <taxon>Bacteria</taxon>
        <taxon>Candidatus Aerophobota</taxon>
    </lineage>
</organism>
<dbReference type="AlphaFoldDB" id="A0A2A4YHW0"/>
<name>A0A2A4YHW0_UNCAE</name>
<dbReference type="EMBL" id="NVUU01000049">
    <property type="protein sequence ID" value="PCI93917.1"/>
    <property type="molecule type" value="Genomic_DNA"/>
</dbReference>
<feature type="transmembrane region" description="Helical" evidence="1">
    <location>
        <begin position="49"/>
        <end position="71"/>
    </location>
</feature>
<keyword evidence="1" id="KW-1133">Transmembrane helix</keyword>
<sequence>MRTSNILFSVVHLFVVLFIIAAGIFFIMLPSLSSFRINLAALLTEGSASFVKLGIAFLSFGFLLLTGFYFLNRKKYLKLKMDCGKTLIDEAIIRDYLKNYWKEVFPGQEVQSDIVLHFPQKLEIIAQLPKMNEDEKETLLARVQNELGVILARKLGYEEEFFLTISD</sequence>
<comment type="caution">
    <text evidence="2">The sequence shown here is derived from an EMBL/GenBank/DDBJ whole genome shotgun (WGS) entry which is preliminary data.</text>
</comment>
<evidence type="ECO:0000256" key="1">
    <source>
        <dbReference type="SAM" id="Phobius"/>
    </source>
</evidence>
<evidence type="ECO:0000313" key="2">
    <source>
        <dbReference type="EMBL" id="PCI93917.1"/>
    </source>
</evidence>
<keyword evidence="1" id="KW-0812">Transmembrane</keyword>
<keyword evidence="1" id="KW-0472">Membrane</keyword>
<reference evidence="3" key="1">
    <citation type="submission" date="2017-08" db="EMBL/GenBank/DDBJ databases">
        <title>A dynamic microbial community with high functional redundancy inhabits the cold, oxic subseafloor aquifer.</title>
        <authorList>
            <person name="Tully B.J."/>
            <person name="Wheat C.G."/>
            <person name="Glazer B.T."/>
            <person name="Huber J.A."/>
        </authorList>
    </citation>
    <scope>NUCLEOTIDE SEQUENCE [LARGE SCALE GENOMIC DNA]</scope>
</reference>
<gene>
    <name evidence="2" type="ORF">COB11_04585</name>
</gene>
<accession>A0A2A4YHW0</accession>
<evidence type="ECO:0000313" key="3">
    <source>
        <dbReference type="Proteomes" id="UP000217838"/>
    </source>
</evidence>
<dbReference type="Proteomes" id="UP000217838">
    <property type="component" value="Unassembled WGS sequence"/>
</dbReference>
<feature type="transmembrane region" description="Helical" evidence="1">
    <location>
        <begin position="7"/>
        <end position="29"/>
    </location>
</feature>
<proteinExistence type="predicted"/>
<protein>
    <submittedName>
        <fullName evidence="2">Uncharacterized protein</fullName>
    </submittedName>
</protein>